<evidence type="ECO:0000259" key="4">
    <source>
        <dbReference type="PROSITE" id="PS50106"/>
    </source>
</evidence>
<evidence type="ECO:0000256" key="3">
    <source>
        <dbReference type="ARBA" id="ARBA00022801"/>
    </source>
</evidence>
<gene>
    <name evidence="5" type="ORF">Q9312_18105</name>
</gene>
<dbReference type="InterPro" id="IPR051201">
    <property type="entry name" value="Chloro_Bact_Ser_Proteases"/>
</dbReference>
<keyword evidence="2" id="KW-0645">Protease</keyword>
<dbReference type="EMBL" id="CP133548">
    <property type="protein sequence ID" value="WMS87124.1"/>
    <property type="molecule type" value="Genomic_DNA"/>
</dbReference>
<name>A0AA51RTD3_9GAMM</name>
<dbReference type="Gene3D" id="2.30.42.10">
    <property type="match status" value="1"/>
</dbReference>
<dbReference type="PANTHER" id="PTHR43343">
    <property type="entry name" value="PEPTIDASE S12"/>
    <property type="match status" value="1"/>
</dbReference>
<proteinExistence type="inferred from homology"/>
<dbReference type="PRINTS" id="PR00834">
    <property type="entry name" value="PROTEASES2C"/>
</dbReference>
<evidence type="ECO:0000313" key="6">
    <source>
        <dbReference type="Proteomes" id="UP001239782"/>
    </source>
</evidence>
<dbReference type="InterPro" id="IPR001478">
    <property type="entry name" value="PDZ"/>
</dbReference>
<dbReference type="AlphaFoldDB" id="A0AA51RTD3"/>
<dbReference type="KEGG" id="plei:Q9312_18105"/>
<dbReference type="InterPro" id="IPR041489">
    <property type="entry name" value="PDZ_6"/>
</dbReference>
<protein>
    <submittedName>
        <fullName evidence="5">Trypsin-like peptidase domain-containing protein</fullName>
    </submittedName>
</protein>
<accession>A0AA51RTD3</accession>
<evidence type="ECO:0000256" key="2">
    <source>
        <dbReference type="ARBA" id="ARBA00022670"/>
    </source>
</evidence>
<evidence type="ECO:0000256" key="1">
    <source>
        <dbReference type="ARBA" id="ARBA00010541"/>
    </source>
</evidence>
<dbReference type="SMART" id="SM00228">
    <property type="entry name" value="PDZ"/>
    <property type="match status" value="1"/>
</dbReference>
<dbReference type="GO" id="GO:0006508">
    <property type="term" value="P:proteolysis"/>
    <property type="evidence" value="ECO:0007669"/>
    <property type="project" value="UniProtKB-KW"/>
</dbReference>
<dbReference type="SUPFAM" id="SSF50156">
    <property type="entry name" value="PDZ domain-like"/>
    <property type="match status" value="1"/>
</dbReference>
<dbReference type="PANTHER" id="PTHR43343:SF3">
    <property type="entry name" value="PROTEASE DO-LIKE 8, CHLOROPLASTIC"/>
    <property type="match status" value="1"/>
</dbReference>
<keyword evidence="3" id="KW-0378">Hydrolase</keyword>
<dbReference type="InterPro" id="IPR043504">
    <property type="entry name" value="Peptidase_S1_PA_chymotrypsin"/>
</dbReference>
<organism evidence="5 6">
    <name type="scientific">Pleionea litopenaei</name>
    <dbReference type="NCBI Taxonomy" id="3070815"/>
    <lineage>
        <taxon>Bacteria</taxon>
        <taxon>Pseudomonadati</taxon>
        <taxon>Pseudomonadota</taxon>
        <taxon>Gammaproteobacteria</taxon>
        <taxon>Oceanospirillales</taxon>
        <taxon>Pleioneaceae</taxon>
        <taxon>Pleionea</taxon>
    </lineage>
</organism>
<dbReference type="SUPFAM" id="SSF50494">
    <property type="entry name" value="Trypsin-like serine proteases"/>
    <property type="match status" value="1"/>
</dbReference>
<dbReference type="Gene3D" id="2.40.10.10">
    <property type="entry name" value="Trypsin-like serine proteases"/>
    <property type="match status" value="2"/>
</dbReference>
<keyword evidence="6" id="KW-1185">Reference proteome</keyword>
<evidence type="ECO:0000313" key="5">
    <source>
        <dbReference type="EMBL" id="WMS87124.1"/>
    </source>
</evidence>
<feature type="domain" description="PDZ" evidence="4">
    <location>
        <begin position="306"/>
        <end position="350"/>
    </location>
</feature>
<dbReference type="InterPro" id="IPR009003">
    <property type="entry name" value="Peptidase_S1_PA"/>
</dbReference>
<sequence length="381" mass="41230">MKFWFKYISIGLIAALVYLLLWSDAPVSFELRQWLANRLVFSVQPQPTLEPKIDSVLQASYADEIAQTAAAVVSIQTVFNKGTLSKNPNPTSLDDQYLVNVGLNVGSGVIIDSRGYVVTNYHVIHNADSIKVQLSDGRQKIASVIGSDPNTDLALLFIDLENLPTPRTNEQRQVRAGDIVFAIGNPYGQFDQTVTMGIVSATRSVRTDFPIYQIDAAIHPGNSGGALINAYGELIGITAQQLATRNESAAQTGIGFSIPYPVVKSIVDDLMDDGKISRAWVGFRGGILNERGHQAFAPPQSNFGEGIAVTSVEAGGPAATAGLEPGDFITHINDILITSPNQAFEIISNAKPGDSMNFTLFRQKEEMHLSLTVSEAPRVRQ</sequence>
<dbReference type="Pfam" id="PF13365">
    <property type="entry name" value="Trypsin_2"/>
    <property type="match status" value="1"/>
</dbReference>
<comment type="similarity">
    <text evidence="1">Belongs to the peptidase S1C family.</text>
</comment>
<dbReference type="Proteomes" id="UP001239782">
    <property type="component" value="Chromosome"/>
</dbReference>
<dbReference type="Pfam" id="PF17820">
    <property type="entry name" value="PDZ_6"/>
    <property type="match status" value="1"/>
</dbReference>
<dbReference type="InterPro" id="IPR001940">
    <property type="entry name" value="Peptidase_S1C"/>
</dbReference>
<dbReference type="GO" id="GO:0004252">
    <property type="term" value="F:serine-type endopeptidase activity"/>
    <property type="evidence" value="ECO:0007669"/>
    <property type="project" value="InterPro"/>
</dbReference>
<dbReference type="RefSeq" id="WP_309202263.1">
    <property type="nucleotide sequence ID" value="NZ_CP133548.1"/>
</dbReference>
<dbReference type="PROSITE" id="PS50106">
    <property type="entry name" value="PDZ"/>
    <property type="match status" value="1"/>
</dbReference>
<reference evidence="5 6" key="1">
    <citation type="submission" date="2023-08" db="EMBL/GenBank/DDBJ databases">
        <title>Pleionea litopenaei sp. nov., isolated from stomach of juvenile Litopenaeus vannamei.</title>
        <authorList>
            <person name="Rho A.M."/>
            <person name="Hwang C.Y."/>
        </authorList>
    </citation>
    <scope>NUCLEOTIDE SEQUENCE [LARGE SCALE GENOMIC DNA]</scope>
    <source>
        <strain evidence="5 6">HL-JVS1</strain>
    </source>
</reference>
<dbReference type="InterPro" id="IPR036034">
    <property type="entry name" value="PDZ_sf"/>
</dbReference>
<dbReference type="CDD" id="cd06779">
    <property type="entry name" value="cpPDZ_Deg_HtrA-like"/>
    <property type="match status" value="1"/>
</dbReference>